<gene>
    <name evidence="4" type="ORF">C1SCF055_LOCUS39173</name>
</gene>
<evidence type="ECO:0000256" key="3">
    <source>
        <dbReference type="PROSITE-ProRule" id="PRU00708"/>
    </source>
</evidence>
<organism evidence="4">
    <name type="scientific">Cladocopium goreaui</name>
    <dbReference type="NCBI Taxonomy" id="2562237"/>
    <lineage>
        <taxon>Eukaryota</taxon>
        <taxon>Sar</taxon>
        <taxon>Alveolata</taxon>
        <taxon>Dinophyceae</taxon>
        <taxon>Suessiales</taxon>
        <taxon>Symbiodiniaceae</taxon>
        <taxon>Cladocopium</taxon>
    </lineage>
</organism>
<dbReference type="SUPFAM" id="SSF56349">
    <property type="entry name" value="DNA breaking-rejoining enzymes"/>
    <property type="match status" value="1"/>
</dbReference>
<keyword evidence="1" id="KW-0677">Repeat</keyword>
<proteinExistence type="predicted"/>
<dbReference type="EMBL" id="CAMXCT010006257">
    <property type="protein sequence ID" value="CAI4014261.1"/>
    <property type="molecule type" value="Genomic_DNA"/>
</dbReference>
<feature type="repeat" description="PPR" evidence="3">
    <location>
        <begin position="1010"/>
        <end position="1044"/>
    </location>
</feature>
<dbReference type="GO" id="GO:0006310">
    <property type="term" value="P:DNA recombination"/>
    <property type="evidence" value="ECO:0007669"/>
    <property type="project" value="UniProtKB-KW"/>
</dbReference>
<dbReference type="Proteomes" id="UP001152797">
    <property type="component" value="Unassembled WGS sequence"/>
</dbReference>
<dbReference type="InterPro" id="IPR011990">
    <property type="entry name" value="TPR-like_helical_dom_sf"/>
</dbReference>
<dbReference type="Gene3D" id="1.25.40.10">
    <property type="entry name" value="Tetratricopeptide repeat domain"/>
    <property type="match status" value="2"/>
</dbReference>
<evidence type="ECO:0000313" key="6">
    <source>
        <dbReference type="Proteomes" id="UP001152797"/>
    </source>
</evidence>
<feature type="repeat" description="PPR" evidence="3">
    <location>
        <begin position="975"/>
        <end position="1009"/>
    </location>
</feature>
<dbReference type="GO" id="GO:0003677">
    <property type="term" value="F:DNA binding"/>
    <property type="evidence" value="ECO:0007669"/>
    <property type="project" value="InterPro"/>
</dbReference>
<sequence length="1091" mass="122662">MAIRAAHLLHLPLGQLLLPRNMDFPAEVQKREDDGGDNRKKGVLYTNHLVHASKYNWEGPTSASQQQGDLTAFVKRTRNGVLHVQDEGQGGNLTRYGGKSASCGLQLRSEAQSRKFERDQLNIVGSCRGTGIRTFMHKVKKVHLKTCKKTTVSKTGRSLDTSGKLEEMKNTGGCMRAAFQVASSAASLWKATNELKGNFWAASSRSSREIKRNEVLKLATMVAGETREPLPLSQEIVEGVAACLRCSGMKSGDQYLNELKLLHIEEGYDMPPWLTRAFNLCKKALGRNKGPTKKAVEAKVEDIGEDFWGQSGANFVGGINPAVCYAWACVWMLREIEASACKWEHVQAEEQARHVTLSIPVSKMDQSAMGVRRTLQCCGEEVCSRFCAWNLWTRMKNESPNKFKKKGFMFVNEKVAKLSKTKMIEVWNSATSCRVSGHSARRSGAMEHVRRGLQIQELAFLGRWRSAVVLTYANDALQEVPANKVFMGDKTVMSWEQRKAPWTPLPSAQTPMMRAPMTPAAELSHAPPEVEVMQGLEEKGMRKQNLWVASNEVRKGKKTWHRVTRAGWQVPMAEWGTACGWNFTRNPDRVSMAVNLMFNQNRCRKCSDVMKIRDKVKEGHNLADFMQVLACLALGVWYYAAVMFTTPFARRLDEYLKSAEMDKTMEKPPKESKSSKKVPQWLSELDDLGFVDSGTYRQFIDTAMEMGKLDEAKTWAEKARVEGKPLSAEDLQSLISEALTKDDAAAAQLWLEQTLLKQDLSTREKQTICFLAVFLIARKMGFQVLHDILETHGEQPNHWIRNKSRWLLEILRATRSGGLERLGERLDDALQVGVEADHSVFRYLLYEALKVPDLAYVTKWFDKAVLHGVVPETPIVNHIIGEVAKIEGFAAAEEWFEKATSAGVKPNVYTYKYLIQAASVEERDPEKWFRRLLAAGIAPDVVTFNTLINAAAKKGKLSNAVDWFHMALSMSVRPDMLTYNMVLAAAAQAGDALAAEQWFDRMSKDGFVPDIVSYNSLMKALMKTARTRDVEELFWQMKMNSVMPDVVTLKTMRWALGRQRVKELLSDADLLAEQWSDEQMAGVALNTGLVA</sequence>
<dbReference type="InterPro" id="IPR013762">
    <property type="entry name" value="Integrase-like_cat_sf"/>
</dbReference>
<feature type="repeat" description="PPR" evidence="3">
    <location>
        <begin position="940"/>
        <end position="974"/>
    </location>
</feature>
<dbReference type="EMBL" id="CAMXCT020006257">
    <property type="protein sequence ID" value="CAL1167636.1"/>
    <property type="molecule type" value="Genomic_DNA"/>
</dbReference>
<evidence type="ECO:0000256" key="2">
    <source>
        <dbReference type="ARBA" id="ARBA00023172"/>
    </source>
</evidence>
<reference evidence="4" key="1">
    <citation type="submission" date="2022-10" db="EMBL/GenBank/DDBJ databases">
        <authorList>
            <person name="Chen Y."/>
            <person name="Dougan E. K."/>
            <person name="Chan C."/>
            <person name="Rhodes N."/>
            <person name="Thang M."/>
        </authorList>
    </citation>
    <scope>NUCLEOTIDE SEQUENCE</scope>
</reference>
<keyword evidence="2" id="KW-0233">DNA recombination</keyword>
<keyword evidence="6" id="KW-1185">Reference proteome</keyword>
<comment type="caution">
    <text evidence="4">The sequence shown here is derived from an EMBL/GenBank/DDBJ whole genome shotgun (WGS) entry which is preliminary data.</text>
</comment>
<dbReference type="InterPro" id="IPR011010">
    <property type="entry name" value="DNA_brk_join_enz"/>
</dbReference>
<dbReference type="SUPFAM" id="SSF81901">
    <property type="entry name" value="HCP-like"/>
    <property type="match status" value="1"/>
</dbReference>
<dbReference type="AlphaFoldDB" id="A0A9P1GHK2"/>
<dbReference type="Gene3D" id="1.10.443.10">
    <property type="entry name" value="Intergrase catalytic core"/>
    <property type="match status" value="1"/>
</dbReference>
<dbReference type="PROSITE" id="PS51375">
    <property type="entry name" value="PPR"/>
    <property type="match status" value="3"/>
</dbReference>
<evidence type="ECO:0000313" key="4">
    <source>
        <dbReference type="EMBL" id="CAI4014261.1"/>
    </source>
</evidence>
<accession>A0A9P1GHK2</accession>
<dbReference type="InterPro" id="IPR002885">
    <property type="entry name" value="PPR_rpt"/>
</dbReference>
<dbReference type="GO" id="GO:0015074">
    <property type="term" value="P:DNA integration"/>
    <property type="evidence" value="ECO:0007669"/>
    <property type="project" value="InterPro"/>
</dbReference>
<reference evidence="5 6" key="2">
    <citation type="submission" date="2024-05" db="EMBL/GenBank/DDBJ databases">
        <authorList>
            <person name="Chen Y."/>
            <person name="Shah S."/>
            <person name="Dougan E. K."/>
            <person name="Thang M."/>
            <person name="Chan C."/>
        </authorList>
    </citation>
    <scope>NUCLEOTIDE SEQUENCE [LARGE SCALE GENOMIC DNA]</scope>
</reference>
<protein>
    <submittedName>
        <fullName evidence="5">Pentatricopeptide repeat-containing protein At1g09900</fullName>
    </submittedName>
</protein>
<dbReference type="EMBL" id="CAMXCT030006257">
    <property type="protein sequence ID" value="CAL4801573.1"/>
    <property type="molecule type" value="Genomic_DNA"/>
</dbReference>
<dbReference type="PANTHER" id="PTHR47941">
    <property type="entry name" value="PENTATRICOPEPTIDE REPEAT-CONTAINING PROTEIN 3, MITOCHONDRIAL"/>
    <property type="match status" value="1"/>
</dbReference>
<evidence type="ECO:0000313" key="5">
    <source>
        <dbReference type="EMBL" id="CAL4801573.1"/>
    </source>
</evidence>
<name>A0A9P1GHK2_9DINO</name>
<dbReference type="NCBIfam" id="TIGR00756">
    <property type="entry name" value="PPR"/>
    <property type="match status" value="3"/>
</dbReference>
<dbReference type="OrthoDB" id="185373at2759"/>
<dbReference type="Pfam" id="PF13041">
    <property type="entry name" value="PPR_2"/>
    <property type="match status" value="2"/>
</dbReference>
<evidence type="ECO:0000256" key="1">
    <source>
        <dbReference type="ARBA" id="ARBA00022737"/>
    </source>
</evidence>